<evidence type="ECO:0000313" key="3">
    <source>
        <dbReference type="Proteomes" id="UP001165405"/>
    </source>
</evidence>
<protein>
    <submittedName>
        <fullName evidence="2">Aldo/keto reductase</fullName>
    </submittedName>
</protein>
<dbReference type="EMBL" id="JAKGSG010000045">
    <property type="protein sequence ID" value="MCF4122605.1"/>
    <property type="molecule type" value="Genomic_DNA"/>
</dbReference>
<dbReference type="Pfam" id="PF00248">
    <property type="entry name" value="Aldo_ket_red"/>
    <property type="match status" value="1"/>
</dbReference>
<evidence type="ECO:0000259" key="1">
    <source>
        <dbReference type="Pfam" id="PF00248"/>
    </source>
</evidence>
<dbReference type="InterPro" id="IPR023210">
    <property type="entry name" value="NADP_OxRdtase_dom"/>
</dbReference>
<dbReference type="InterPro" id="IPR050523">
    <property type="entry name" value="AKR_Detox_Biosynth"/>
</dbReference>
<dbReference type="AlphaFoldDB" id="A0AA41QFP5"/>
<dbReference type="Proteomes" id="UP001165405">
    <property type="component" value="Unassembled WGS sequence"/>
</dbReference>
<accession>A0AA41QFP5</accession>
<proteinExistence type="predicted"/>
<name>A0AA41QFP5_9MICO</name>
<evidence type="ECO:0000313" key="2">
    <source>
        <dbReference type="EMBL" id="MCF4122605.1"/>
    </source>
</evidence>
<dbReference type="PANTHER" id="PTHR43364">
    <property type="entry name" value="NADH-SPECIFIC METHYLGLYOXAL REDUCTASE-RELATED"/>
    <property type="match status" value="1"/>
</dbReference>
<sequence>MSEIPAAPAERLVLGTMVFGTLVDEPTSFALLDRFVDAGGRWLDTADCYSFWLSRTGHGGQSEAVLGRWLAARPGLRDRVLISTKFGAEPIDATDPASRTGLSRDAIRTQLGDSLRRLGTDHVDLAWAHVEDRAVPVEETADAMAELVEDGTAVRVGASNHPAWLVERARRHAISQGRTPWTALQHSFSYLHPRPFELPAGQGHRFGMLTDEHLDLAVVEGLETWAYTPLLSGAYDNPAKPVPDAYDHPGTTRRLAALDKVAAELGATRGQVVLAWLAGTSPTIRPILGGSKPDQLQAALDAMTLDLTDELRAVLDAA</sequence>
<gene>
    <name evidence="2" type="ORF">L1785_16625</name>
</gene>
<dbReference type="Gene3D" id="3.20.20.100">
    <property type="entry name" value="NADP-dependent oxidoreductase domain"/>
    <property type="match status" value="1"/>
</dbReference>
<reference evidence="2" key="1">
    <citation type="submission" date="2022-01" db="EMBL/GenBank/DDBJ databases">
        <title>Antribacter sp. nov., isolated from Guizhou of China.</title>
        <authorList>
            <person name="Chengliang C."/>
            <person name="Ya Z."/>
        </authorList>
    </citation>
    <scope>NUCLEOTIDE SEQUENCE</scope>
    <source>
        <strain evidence="2">KLBMP 9083</strain>
    </source>
</reference>
<dbReference type="GO" id="GO:0005829">
    <property type="term" value="C:cytosol"/>
    <property type="evidence" value="ECO:0007669"/>
    <property type="project" value="TreeGrafter"/>
</dbReference>
<feature type="domain" description="NADP-dependent oxidoreductase" evidence="1">
    <location>
        <begin position="11"/>
        <end position="314"/>
    </location>
</feature>
<keyword evidence="3" id="KW-1185">Reference proteome</keyword>
<dbReference type="InterPro" id="IPR036812">
    <property type="entry name" value="NAD(P)_OxRdtase_dom_sf"/>
</dbReference>
<dbReference type="SUPFAM" id="SSF51430">
    <property type="entry name" value="NAD(P)-linked oxidoreductase"/>
    <property type="match status" value="1"/>
</dbReference>
<organism evidence="2 3">
    <name type="scientific">Antribacter soli</name>
    <dbReference type="NCBI Taxonomy" id="2910976"/>
    <lineage>
        <taxon>Bacteria</taxon>
        <taxon>Bacillati</taxon>
        <taxon>Actinomycetota</taxon>
        <taxon>Actinomycetes</taxon>
        <taxon>Micrococcales</taxon>
        <taxon>Promicromonosporaceae</taxon>
        <taxon>Antribacter</taxon>
    </lineage>
</organism>
<dbReference type="PANTHER" id="PTHR43364:SF6">
    <property type="entry name" value="OXIDOREDUCTASE-RELATED"/>
    <property type="match status" value="1"/>
</dbReference>
<dbReference type="RefSeq" id="WP_236090404.1">
    <property type="nucleotide sequence ID" value="NZ_JAKGSG010000045.1"/>
</dbReference>
<comment type="caution">
    <text evidence="2">The sequence shown here is derived from an EMBL/GenBank/DDBJ whole genome shotgun (WGS) entry which is preliminary data.</text>
</comment>